<evidence type="ECO:0000313" key="1">
    <source>
        <dbReference type="EMBL" id="QJA43543.1"/>
    </source>
</evidence>
<sequence>MGRRESPIGAAAYGLRAAFSAEEAMDRAAKAESPKIDLSGVQMKVREVFLAKNGTVVGKYGLNWQTGKWIQIADGADWPHECFAKIINQCCEKWREGVTLGKVAAVWDWKTEAKFCPECGRKLAEA</sequence>
<proteinExistence type="predicted"/>
<dbReference type="EMBL" id="MT143888">
    <property type="protein sequence ID" value="QJA43543.1"/>
    <property type="molecule type" value="Genomic_DNA"/>
</dbReference>
<evidence type="ECO:0000313" key="2">
    <source>
        <dbReference type="EMBL" id="QJB00656.1"/>
    </source>
</evidence>
<accession>A0A6H1Z6M9</accession>
<gene>
    <name evidence="2" type="ORF">MM171A00328_0021</name>
    <name evidence="1" type="ORF">MM171B00216_0043</name>
</gene>
<reference evidence="1" key="1">
    <citation type="submission" date="2020-03" db="EMBL/GenBank/DDBJ databases">
        <title>The deep terrestrial virosphere.</title>
        <authorList>
            <person name="Holmfeldt K."/>
            <person name="Nilsson E."/>
            <person name="Simone D."/>
            <person name="Lopez-Fernandez M."/>
            <person name="Wu X."/>
            <person name="de Brujin I."/>
            <person name="Lundin D."/>
            <person name="Andersson A."/>
            <person name="Bertilsson S."/>
            <person name="Dopson M."/>
        </authorList>
    </citation>
    <scope>NUCLEOTIDE SEQUENCE</scope>
    <source>
        <strain evidence="2">MM171A00328</strain>
        <strain evidence="1">MM171B00216</strain>
    </source>
</reference>
<organism evidence="1">
    <name type="scientific">viral metagenome</name>
    <dbReference type="NCBI Taxonomy" id="1070528"/>
    <lineage>
        <taxon>unclassified sequences</taxon>
        <taxon>metagenomes</taxon>
        <taxon>organismal metagenomes</taxon>
    </lineage>
</organism>
<name>A0A6H1Z6M9_9ZZZZ</name>
<dbReference type="AlphaFoldDB" id="A0A6H1Z6M9"/>
<dbReference type="EMBL" id="MT143698">
    <property type="protein sequence ID" value="QJB00656.1"/>
    <property type="molecule type" value="Genomic_DNA"/>
</dbReference>
<protein>
    <submittedName>
        <fullName evidence="1">Uncharacterized protein</fullName>
    </submittedName>
</protein>